<dbReference type="SUPFAM" id="SSF53474">
    <property type="entry name" value="alpha/beta-Hydrolases"/>
    <property type="match status" value="1"/>
</dbReference>
<dbReference type="EMBL" id="SLXV01000038">
    <property type="protein sequence ID" value="TCP64630.1"/>
    <property type="molecule type" value="Genomic_DNA"/>
</dbReference>
<evidence type="ECO:0000313" key="2">
    <source>
        <dbReference type="EMBL" id="TCP64630.1"/>
    </source>
</evidence>
<dbReference type="PANTHER" id="PTHR43798:SF6">
    <property type="entry name" value="HYDROLASE, PUTATIVE (AFU_ORTHOLOGUE AFUA_4G13070)-RELATED"/>
    <property type="match status" value="1"/>
</dbReference>
<sequence length="273" mass="31242">MECTIGNVKIPYHIYGSGRPVLIIHGLTLDHRSMTGFMEPIFSARNESWKRIYIDLPGMGESEGYQEMNSSDEMLDVVLQFIDQIIHEESFLVAGQSYGGYIARGIISKRRAQVDGAAFICPMIIPDKNERDLPSHQVLYQDKKLLSQLNQEEQEAFQSLAIVQDEAYWNRYCEEILPGRSIADSHFIDKLLSQYAFSFDVDQTISSFESPVLLVTGRQDSMVGYQDAWRLLENFPRSTFAVLDRAGHNLQLEQSSLLHHLCNEWLDRVVESN</sequence>
<organism evidence="2 3">
    <name type="scientific">Baia soyae</name>
    <dbReference type="NCBI Taxonomy" id="1544746"/>
    <lineage>
        <taxon>Bacteria</taxon>
        <taxon>Bacillati</taxon>
        <taxon>Bacillota</taxon>
        <taxon>Bacilli</taxon>
        <taxon>Bacillales</taxon>
        <taxon>Thermoactinomycetaceae</taxon>
        <taxon>Baia</taxon>
    </lineage>
</organism>
<proteinExistence type="predicted"/>
<dbReference type="AlphaFoldDB" id="A0A4R2RL41"/>
<comment type="caution">
    <text evidence="2">The sequence shown here is derived from an EMBL/GenBank/DDBJ whole genome shotgun (WGS) entry which is preliminary data.</text>
</comment>
<accession>A0A4R2RL41</accession>
<reference evidence="2 3" key="1">
    <citation type="submission" date="2019-03" db="EMBL/GenBank/DDBJ databases">
        <title>Genomic Encyclopedia of Type Strains, Phase IV (KMG-IV): sequencing the most valuable type-strain genomes for metagenomic binning, comparative biology and taxonomic classification.</title>
        <authorList>
            <person name="Goeker M."/>
        </authorList>
    </citation>
    <scope>NUCLEOTIDE SEQUENCE [LARGE SCALE GENOMIC DNA]</scope>
    <source>
        <strain evidence="2 3">DSM 46831</strain>
    </source>
</reference>
<dbReference type="RefSeq" id="WP_131849531.1">
    <property type="nucleotide sequence ID" value="NZ_SLXV01000038.1"/>
</dbReference>
<dbReference type="InterPro" id="IPR050266">
    <property type="entry name" value="AB_hydrolase_sf"/>
</dbReference>
<protein>
    <submittedName>
        <fullName evidence="2">Pimeloyl-ACP methyl ester carboxylesterase</fullName>
    </submittedName>
</protein>
<gene>
    <name evidence="2" type="ORF">EDD57_13813</name>
</gene>
<name>A0A4R2RL41_9BACL</name>
<evidence type="ECO:0000259" key="1">
    <source>
        <dbReference type="Pfam" id="PF12146"/>
    </source>
</evidence>
<dbReference type="InterPro" id="IPR029058">
    <property type="entry name" value="AB_hydrolase_fold"/>
</dbReference>
<dbReference type="InterPro" id="IPR022742">
    <property type="entry name" value="Hydrolase_4"/>
</dbReference>
<dbReference type="PANTHER" id="PTHR43798">
    <property type="entry name" value="MONOACYLGLYCEROL LIPASE"/>
    <property type="match status" value="1"/>
</dbReference>
<evidence type="ECO:0000313" key="3">
    <source>
        <dbReference type="Proteomes" id="UP000294746"/>
    </source>
</evidence>
<dbReference type="PRINTS" id="PR00111">
    <property type="entry name" value="ABHYDROLASE"/>
</dbReference>
<dbReference type="OrthoDB" id="6191536at2"/>
<dbReference type="Pfam" id="PF12146">
    <property type="entry name" value="Hydrolase_4"/>
    <property type="match status" value="1"/>
</dbReference>
<dbReference type="Proteomes" id="UP000294746">
    <property type="component" value="Unassembled WGS sequence"/>
</dbReference>
<keyword evidence="3" id="KW-1185">Reference proteome</keyword>
<dbReference type="Gene3D" id="3.40.50.1820">
    <property type="entry name" value="alpha/beta hydrolase"/>
    <property type="match status" value="1"/>
</dbReference>
<feature type="domain" description="Serine aminopeptidase S33" evidence="1">
    <location>
        <begin position="21"/>
        <end position="254"/>
    </location>
</feature>
<dbReference type="InterPro" id="IPR000073">
    <property type="entry name" value="AB_hydrolase_1"/>
</dbReference>